<name>A0AAP0J7W8_9MAGN</name>
<protein>
    <submittedName>
        <fullName evidence="2">Uncharacterized protein</fullName>
    </submittedName>
</protein>
<evidence type="ECO:0000313" key="2">
    <source>
        <dbReference type="EMBL" id="KAK9128310.1"/>
    </source>
</evidence>
<comment type="caution">
    <text evidence="2">The sequence shown here is derived from an EMBL/GenBank/DDBJ whole genome shotgun (WGS) entry which is preliminary data.</text>
</comment>
<organism evidence="2 3">
    <name type="scientific">Stephania yunnanensis</name>
    <dbReference type="NCBI Taxonomy" id="152371"/>
    <lineage>
        <taxon>Eukaryota</taxon>
        <taxon>Viridiplantae</taxon>
        <taxon>Streptophyta</taxon>
        <taxon>Embryophyta</taxon>
        <taxon>Tracheophyta</taxon>
        <taxon>Spermatophyta</taxon>
        <taxon>Magnoliopsida</taxon>
        <taxon>Ranunculales</taxon>
        <taxon>Menispermaceae</taxon>
        <taxon>Menispermoideae</taxon>
        <taxon>Cissampelideae</taxon>
        <taxon>Stephania</taxon>
    </lineage>
</organism>
<sequence>MFLTLPSIFRAKAVDVSDHTITLEPRFSIAKPNEDVDNFNDLIDNENESKLFTPSNARAMALDYGGPSTFVQEDSSSSTKTTKVYQMNHAK</sequence>
<dbReference type="Proteomes" id="UP001420932">
    <property type="component" value="Unassembled WGS sequence"/>
</dbReference>
<feature type="compositionally biased region" description="Polar residues" evidence="1">
    <location>
        <begin position="69"/>
        <end position="85"/>
    </location>
</feature>
<keyword evidence="3" id="KW-1185">Reference proteome</keyword>
<evidence type="ECO:0000256" key="1">
    <source>
        <dbReference type="SAM" id="MobiDB-lite"/>
    </source>
</evidence>
<gene>
    <name evidence="2" type="ORF">Syun_017107</name>
</gene>
<feature type="region of interest" description="Disordered" evidence="1">
    <location>
        <begin position="69"/>
        <end position="91"/>
    </location>
</feature>
<reference evidence="2 3" key="1">
    <citation type="submission" date="2024-01" db="EMBL/GenBank/DDBJ databases">
        <title>Genome assemblies of Stephania.</title>
        <authorList>
            <person name="Yang L."/>
        </authorList>
    </citation>
    <scope>NUCLEOTIDE SEQUENCE [LARGE SCALE GENOMIC DNA]</scope>
    <source>
        <strain evidence="2">YNDBR</strain>
        <tissue evidence="2">Leaf</tissue>
    </source>
</reference>
<accession>A0AAP0J7W8</accession>
<dbReference type="AlphaFoldDB" id="A0AAP0J7W8"/>
<proteinExistence type="predicted"/>
<evidence type="ECO:0000313" key="3">
    <source>
        <dbReference type="Proteomes" id="UP001420932"/>
    </source>
</evidence>
<dbReference type="EMBL" id="JBBNAF010000007">
    <property type="protein sequence ID" value="KAK9128310.1"/>
    <property type="molecule type" value="Genomic_DNA"/>
</dbReference>